<dbReference type="PROSITE" id="PS50186">
    <property type="entry name" value="DEP"/>
    <property type="match status" value="1"/>
</dbReference>
<dbReference type="PANTHER" id="PTHR13179:SF8">
    <property type="entry name" value="GATOR COMPLEX PROTEIN DEPDC5"/>
    <property type="match status" value="1"/>
</dbReference>
<feature type="compositionally biased region" description="Low complexity" evidence="1">
    <location>
        <begin position="526"/>
        <end position="535"/>
    </location>
</feature>
<evidence type="ECO:0000259" key="2">
    <source>
        <dbReference type="PROSITE" id="PS50186"/>
    </source>
</evidence>
<dbReference type="GO" id="GO:1990130">
    <property type="term" value="C:GATOR1 complex"/>
    <property type="evidence" value="ECO:0007669"/>
    <property type="project" value="TreeGrafter"/>
</dbReference>
<organism evidence="3 4">
    <name type="scientific">Fasciolopsis buskii</name>
    <dbReference type="NCBI Taxonomy" id="27845"/>
    <lineage>
        <taxon>Eukaryota</taxon>
        <taxon>Metazoa</taxon>
        <taxon>Spiralia</taxon>
        <taxon>Lophotrochozoa</taxon>
        <taxon>Platyhelminthes</taxon>
        <taxon>Trematoda</taxon>
        <taxon>Digenea</taxon>
        <taxon>Plagiorchiida</taxon>
        <taxon>Echinostomata</taxon>
        <taxon>Echinostomatoidea</taxon>
        <taxon>Fasciolidae</taxon>
        <taxon>Fasciolopsis</taxon>
    </lineage>
</organism>
<dbReference type="SUPFAM" id="SSF46785">
    <property type="entry name" value="Winged helix' DNA-binding domain"/>
    <property type="match status" value="1"/>
</dbReference>
<dbReference type="SMART" id="SM00049">
    <property type="entry name" value="DEP"/>
    <property type="match status" value="1"/>
</dbReference>
<dbReference type="OrthoDB" id="39497at2759"/>
<gene>
    <name evidence="3" type="ORF">FBUS_05894</name>
</gene>
<feature type="compositionally biased region" description="Polar residues" evidence="1">
    <location>
        <begin position="536"/>
        <end position="551"/>
    </location>
</feature>
<protein>
    <submittedName>
        <fullName evidence="3">DEP domain-containing protein 5</fullName>
    </submittedName>
</protein>
<reference evidence="3" key="1">
    <citation type="submission" date="2019-05" db="EMBL/GenBank/DDBJ databases">
        <title>Annotation for the trematode Fasciolopsis buski.</title>
        <authorList>
            <person name="Choi Y.-J."/>
        </authorList>
    </citation>
    <scope>NUCLEOTIDE SEQUENCE</scope>
    <source>
        <strain evidence="3">HT</strain>
        <tissue evidence="3">Whole worm</tissue>
    </source>
</reference>
<sequence length="551" mass="58624">MILPVYTNETKRLSDLIKERLSSGGPRVLCDVYEADYRSIDPVKICERFTHFIESINRVRRLNPSARKLLRQFNGIGSPGLNVALEPGLVFHFPAERPPYCFAPQTPTTVCPNFAADFPSRSIASVADRRPGKQNITTTTTTSSTTKSHFSVTGADLVSLSSSSSSSSMIRSSLFQRRSISCMLGSRQRGLPDRDHHSQKRSSMVTVTDTRAVAFNKITPSETWTAATLRSQRPTRSNIPLDKTEQSLRSREQSGSGIYATQSMITTGGLGCASISSGLNVTAISTASTNSLAINTSSGSKPSAVSSTLLVTATPTGTPTVPHPRHLGSGVFPSPVQNVESQITNHKPVEEIAVTTGPSSTMFSEANLQVSGPSAPTISTMVTGITNTTPQTLVTSNLISSNAPNYQIASLMLDPDTGLPFIATASTAVFPERTFFAFDAVMWTMRTLSDVDSVNQAVEYLQTLVDTGWICHTSGNTSHPFIFGSYFYTLLAPDLKAHGPQGSHVASEEVLCSGGGATDGSEWTASSSSTVSGSSNVQAGGSASFLSCTCD</sequence>
<dbReference type="GO" id="GO:1904262">
    <property type="term" value="P:negative regulation of TORC1 signaling"/>
    <property type="evidence" value="ECO:0007669"/>
    <property type="project" value="TreeGrafter"/>
</dbReference>
<dbReference type="PANTHER" id="PTHR13179">
    <property type="entry name" value="DEP DOMAIN CONTAINING PROTEIN 5"/>
    <property type="match status" value="1"/>
</dbReference>
<evidence type="ECO:0000313" key="3">
    <source>
        <dbReference type="EMBL" id="KAA0186555.1"/>
    </source>
</evidence>
<dbReference type="InterPro" id="IPR027244">
    <property type="entry name" value="IML1"/>
</dbReference>
<accession>A0A8E0RLB7</accession>
<feature type="region of interest" description="Disordered" evidence="1">
    <location>
        <begin position="230"/>
        <end position="256"/>
    </location>
</feature>
<evidence type="ECO:0000313" key="4">
    <source>
        <dbReference type="Proteomes" id="UP000728185"/>
    </source>
</evidence>
<dbReference type="GO" id="GO:0010508">
    <property type="term" value="P:positive regulation of autophagy"/>
    <property type="evidence" value="ECO:0007669"/>
    <property type="project" value="TreeGrafter"/>
</dbReference>
<feature type="region of interest" description="Disordered" evidence="1">
    <location>
        <begin position="523"/>
        <end position="551"/>
    </location>
</feature>
<comment type="caution">
    <text evidence="3">The sequence shown here is derived from an EMBL/GenBank/DDBJ whole genome shotgun (WGS) entry which is preliminary data.</text>
</comment>
<feature type="domain" description="DEP" evidence="2">
    <location>
        <begin position="415"/>
        <end position="492"/>
    </location>
</feature>
<dbReference type="GO" id="GO:0005096">
    <property type="term" value="F:GTPase activator activity"/>
    <property type="evidence" value="ECO:0007669"/>
    <property type="project" value="InterPro"/>
</dbReference>
<feature type="compositionally biased region" description="Basic and acidic residues" evidence="1">
    <location>
        <begin position="242"/>
        <end position="252"/>
    </location>
</feature>
<proteinExistence type="predicted"/>
<dbReference type="Proteomes" id="UP000728185">
    <property type="component" value="Unassembled WGS sequence"/>
</dbReference>
<dbReference type="InterPro" id="IPR036390">
    <property type="entry name" value="WH_DNA-bd_sf"/>
</dbReference>
<evidence type="ECO:0000256" key="1">
    <source>
        <dbReference type="SAM" id="MobiDB-lite"/>
    </source>
</evidence>
<dbReference type="EMBL" id="LUCM01009670">
    <property type="protein sequence ID" value="KAA0186555.1"/>
    <property type="molecule type" value="Genomic_DNA"/>
</dbReference>
<dbReference type="GO" id="GO:0035556">
    <property type="term" value="P:intracellular signal transduction"/>
    <property type="evidence" value="ECO:0007669"/>
    <property type="project" value="InterPro"/>
</dbReference>
<dbReference type="Gene3D" id="1.10.10.10">
    <property type="entry name" value="Winged helix-like DNA-binding domain superfamily/Winged helix DNA-binding domain"/>
    <property type="match status" value="1"/>
</dbReference>
<keyword evidence="4" id="KW-1185">Reference proteome</keyword>
<dbReference type="InterPro" id="IPR000591">
    <property type="entry name" value="DEP_dom"/>
</dbReference>
<dbReference type="AlphaFoldDB" id="A0A8E0RLB7"/>
<dbReference type="InterPro" id="IPR036388">
    <property type="entry name" value="WH-like_DNA-bd_sf"/>
</dbReference>
<name>A0A8E0RLB7_9TREM</name>